<evidence type="ECO:0000256" key="3">
    <source>
        <dbReference type="ARBA" id="ARBA00022516"/>
    </source>
</evidence>
<comment type="pathway">
    <text evidence="13">Lipid metabolism; oxylipin biosynthesis.</text>
</comment>
<dbReference type="FunFam" id="1.20.245.10:FF:000002">
    <property type="entry name" value="Lipoxygenase"/>
    <property type="match status" value="1"/>
</dbReference>
<dbReference type="GO" id="GO:0006633">
    <property type="term" value="P:fatty acid biosynthetic process"/>
    <property type="evidence" value="ECO:0007669"/>
    <property type="project" value="UniProtKB-KW"/>
</dbReference>
<comment type="caution">
    <text evidence="16">The sequence shown here is derived from an EMBL/GenBank/DDBJ whole genome shotgun (WGS) entry which is preliminary data.</text>
</comment>
<dbReference type="EMBL" id="CM035443">
    <property type="protein sequence ID" value="KAH7277873.1"/>
    <property type="molecule type" value="Genomic_DNA"/>
</dbReference>
<dbReference type="EMBL" id="CM035443">
    <property type="protein sequence ID" value="KAH7277872.1"/>
    <property type="molecule type" value="Genomic_DNA"/>
</dbReference>
<organism evidence="16 17">
    <name type="scientific">Ceratopteris richardii</name>
    <name type="common">Triangle waterfern</name>
    <dbReference type="NCBI Taxonomy" id="49495"/>
    <lineage>
        <taxon>Eukaryota</taxon>
        <taxon>Viridiplantae</taxon>
        <taxon>Streptophyta</taxon>
        <taxon>Embryophyta</taxon>
        <taxon>Tracheophyta</taxon>
        <taxon>Polypodiopsida</taxon>
        <taxon>Polypodiidae</taxon>
        <taxon>Polypodiales</taxon>
        <taxon>Pteridineae</taxon>
        <taxon>Pteridaceae</taxon>
        <taxon>Parkerioideae</taxon>
        <taxon>Ceratopteris</taxon>
    </lineage>
</organism>
<dbReference type="SMART" id="SM00308">
    <property type="entry name" value="LH2"/>
    <property type="match status" value="1"/>
</dbReference>
<dbReference type="Pfam" id="PF00305">
    <property type="entry name" value="Lipoxygenase"/>
    <property type="match status" value="1"/>
</dbReference>
<evidence type="ECO:0000256" key="2">
    <source>
        <dbReference type="ARBA" id="ARBA00009419"/>
    </source>
</evidence>
<dbReference type="PROSITE" id="PS51393">
    <property type="entry name" value="LIPOXYGENASE_3"/>
    <property type="match status" value="1"/>
</dbReference>
<keyword evidence="4 12" id="KW-0479">Metal-binding</keyword>
<sequence>MEAILLKSAGFGAQKLFHGGNNAHPVQRQLATSCPFPHNSTPGGWWHGGISRQSTQGVARCQAFSGTTMTKKGSSKEVEEWVATVQVLKEGAFDVASHMLSELLGSRMKMSLVSCELDPETKEPKISPYGYLSFSGGEAKDVGGDSWITVKFPNVPKDFGKPGALLVESHHDNEFFLKAVTLETAIPIHFACQSWITHCRHNSNRPRIFFPNQGLLPKDTPEALVNLRSEDLSLIRGDGKGERDRSERIYDYDVYNDLGNPDNDKALKRPTLGGSQTLPYPRRCRTGRNRNTSDSKTEKTVFFDDGYVPRDERFSTSKMNLFMGSAVNAFGREVLPYLNELFDNDNHFDTFQDVYELYQGGLRSVKTFQGLFEKQSNKANIQFPPPAVVQGSKDAWAHDLEFGRQRLAGLNPFLIQPLTEFPMTSELDPLEYGPSTSTITSKDIELYLEGLSVEEAIKQKRLFVLDFHDAVMPYVNKINMGTNGRIYASRTVLFLTRFNMLNTIAIELSLPPPKKGLPAWNRVYKAPPPGITNWEWRLARAHVAAVDAGIHQLVSHWLRTHACVEPFAIATHRQLSTMHPLHVLLSPHFKDTMNINAMARSSLINANGIIEKSFSPGPYSLEISSIFYKSWRFDEQALPNDLIKRGMAVEDSTAKHGVKLLLDDYPFAKDGLDVWAAIKKWVMDYVGIYYKADSDVQEDPELQAWWKEVTEIGHGDHKGAPWWGHMKTIEELVQALSTLIWVASAHHAAVNFGQYAYAGFFPNCPTACVKLMPEPGSKEYETFSKDPEAYFLQTVSSAAQALTVISTVELLSTRFGEEEYLGQRSDPQWTSDPRALDALERFAAALSDIDAQVSDRNCNAAVSLFNRAGPALVPYTLLSPNPAPADSHTSDPGMTGSGIPNSISI</sequence>
<dbReference type="InterPro" id="IPR001024">
    <property type="entry name" value="PLAT/LH2_dom"/>
</dbReference>
<comment type="cofactor">
    <cofactor evidence="1 12">
        <name>Fe cation</name>
        <dbReference type="ChEBI" id="CHEBI:24875"/>
    </cofactor>
</comment>
<dbReference type="InterPro" id="IPR013819">
    <property type="entry name" value="LipOase_C"/>
</dbReference>
<dbReference type="GO" id="GO:0016702">
    <property type="term" value="F:oxidoreductase activity, acting on single donors with incorporation of molecular oxygen, incorporation of two atoms of oxygen"/>
    <property type="evidence" value="ECO:0007669"/>
    <property type="project" value="InterPro"/>
</dbReference>
<dbReference type="Gene3D" id="1.20.245.10">
    <property type="entry name" value="Lipoxygenase-1, Domain 5"/>
    <property type="match status" value="1"/>
</dbReference>
<dbReference type="SUPFAM" id="SSF49723">
    <property type="entry name" value="Lipase/lipooxygenase domain (PLAT/LH2 domain)"/>
    <property type="match status" value="1"/>
</dbReference>
<keyword evidence="17" id="KW-1185">Reference proteome</keyword>
<feature type="region of interest" description="Disordered" evidence="14">
    <location>
        <begin position="882"/>
        <end position="905"/>
    </location>
</feature>
<dbReference type="PANTHER" id="PTHR11771">
    <property type="entry name" value="LIPOXYGENASE"/>
    <property type="match status" value="1"/>
</dbReference>
<evidence type="ECO:0000256" key="1">
    <source>
        <dbReference type="ARBA" id="ARBA00001962"/>
    </source>
</evidence>
<accession>A0A8T2Q1X5</accession>
<dbReference type="InterPro" id="IPR000907">
    <property type="entry name" value="LipOase"/>
</dbReference>
<comment type="function">
    <text evidence="13">Plant lipoxygenase may be involved in a number of diverse aspects of plant physiology including growth and development, pest resistance, and senescence or responses to wounding.</text>
</comment>
<dbReference type="InterPro" id="IPR020834">
    <property type="entry name" value="LipOase_CS"/>
</dbReference>
<evidence type="ECO:0000256" key="6">
    <source>
        <dbReference type="ARBA" id="ARBA00022832"/>
    </source>
</evidence>
<dbReference type="Gene3D" id="4.10.372.10">
    <property type="entry name" value="Lipoxygenase-1, Domain 3"/>
    <property type="match status" value="1"/>
</dbReference>
<dbReference type="InterPro" id="IPR036226">
    <property type="entry name" value="LipOase_C_sf"/>
</dbReference>
<dbReference type="Proteomes" id="UP000825935">
    <property type="component" value="Chromosome 38"/>
</dbReference>
<dbReference type="InterPro" id="IPR001246">
    <property type="entry name" value="LipOase_plant"/>
</dbReference>
<dbReference type="Gene3D" id="4.10.375.10">
    <property type="entry name" value="Lipoxygenase-1, Domain 2"/>
    <property type="match status" value="1"/>
</dbReference>
<dbReference type="OMA" id="PNEFDNF"/>
<dbReference type="PROSITE" id="PS00711">
    <property type="entry name" value="LIPOXYGENASE_1"/>
    <property type="match status" value="1"/>
</dbReference>
<evidence type="ECO:0000256" key="14">
    <source>
        <dbReference type="SAM" id="MobiDB-lite"/>
    </source>
</evidence>
<dbReference type="EMBL" id="CM035443">
    <property type="protein sequence ID" value="KAH7277874.1"/>
    <property type="molecule type" value="Genomic_DNA"/>
</dbReference>
<dbReference type="GO" id="GO:0031408">
    <property type="term" value="P:oxylipin biosynthetic process"/>
    <property type="evidence" value="ECO:0007669"/>
    <property type="project" value="UniProtKB-UniRule"/>
</dbReference>
<dbReference type="PRINTS" id="PR00087">
    <property type="entry name" value="LIPOXYGENASE"/>
</dbReference>
<dbReference type="InterPro" id="IPR036392">
    <property type="entry name" value="PLAT/LH2_dom_sf"/>
</dbReference>
<keyword evidence="6" id="KW-0276">Fatty acid metabolism</keyword>
<comment type="similarity">
    <text evidence="2 12">Belongs to the lipoxygenase family.</text>
</comment>
<dbReference type="SUPFAM" id="SSF48484">
    <property type="entry name" value="Lipoxigenase"/>
    <property type="match status" value="1"/>
</dbReference>
<evidence type="ECO:0000256" key="8">
    <source>
        <dbReference type="ARBA" id="ARBA00023002"/>
    </source>
</evidence>
<dbReference type="AlphaFoldDB" id="A0A8T2Q1X5"/>
<dbReference type="GO" id="GO:0034440">
    <property type="term" value="P:lipid oxidation"/>
    <property type="evidence" value="ECO:0007669"/>
    <property type="project" value="InterPro"/>
</dbReference>
<evidence type="ECO:0000313" key="17">
    <source>
        <dbReference type="Proteomes" id="UP000825935"/>
    </source>
</evidence>
<proteinExistence type="inferred from homology"/>
<evidence type="ECO:0000256" key="12">
    <source>
        <dbReference type="RuleBase" id="RU003974"/>
    </source>
</evidence>
<evidence type="ECO:0000256" key="7">
    <source>
        <dbReference type="ARBA" id="ARBA00022964"/>
    </source>
</evidence>
<name>A0A8T2Q1X5_CERRI</name>
<protein>
    <recommendedName>
        <fullName evidence="13">Lipoxygenase</fullName>
        <ecNumber evidence="13">1.13.11.-</ecNumber>
    </recommendedName>
</protein>
<dbReference type="OrthoDB" id="407298at2759"/>
<evidence type="ECO:0000256" key="10">
    <source>
        <dbReference type="ARBA" id="ARBA00023098"/>
    </source>
</evidence>
<dbReference type="Gene3D" id="2.60.60.20">
    <property type="entry name" value="PLAT/LH2 domain"/>
    <property type="match status" value="1"/>
</dbReference>
<feature type="region of interest" description="Disordered" evidence="14">
    <location>
        <begin position="263"/>
        <end position="295"/>
    </location>
</feature>
<dbReference type="GO" id="GO:0046872">
    <property type="term" value="F:metal ion binding"/>
    <property type="evidence" value="ECO:0007669"/>
    <property type="project" value="UniProtKB-UniRule"/>
</dbReference>
<keyword evidence="7 12" id="KW-0223">Dioxygenase</keyword>
<feature type="domain" description="Lipoxygenase" evidence="15">
    <location>
        <begin position="214"/>
        <end position="905"/>
    </location>
</feature>
<keyword evidence="3 13" id="KW-0444">Lipid biosynthesis</keyword>
<evidence type="ECO:0000313" key="16">
    <source>
        <dbReference type="EMBL" id="KAH7277872.1"/>
    </source>
</evidence>
<dbReference type="PROSITE" id="PS00081">
    <property type="entry name" value="LIPOXYGENASE_2"/>
    <property type="match status" value="1"/>
</dbReference>
<evidence type="ECO:0000259" key="15">
    <source>
        <dbReference type="PROSITE" id="PS51393"/>
    </source>
</evidence>
<gene>
    <name evidence="16" type="ORF">KP509_38G012900</name>
</gene>
<evidence type="ECO:0000256" key="5">
    <source>
        <dbReference type="ARBA" id="ARBA00022767"/>
    </source>
</evidence>
<keyword evidence="10" id="KW-0443">Lipid metabolism</keyword>
<dbReference type="InterPro" id="IPR027433">
    <property type="entry name" value="Lipoxygenase_dom_3"/>
</dbReference>
<dbReference type="PRINTS" id="PR00468">
    <property type="entry name" value="PLTLPOXGNASE"/>
</dbReference>
<dbReference type="InterPro" id="IPR020833">
    <property type="entry name" value="LipOase_Fe_BS"/>
</dbReference>
<dbReference type="Gene3D" id="3.10.450.60">
    <property type="match status" value="1"/>
</dbReference>
<dbReference type="EC" id="1.13.11.-" evidence="13"/>
<evidence type="ECO:0000256" key="13">
    <source>
        <dbReference type="RuleBase" id="RU003975"/>
    </source>
</evidence>
<evidence type="ECO:0000256" key="9">
    <source>
        <dbReference type="ARBA" id="ARBA00023004"/>
    </source>
</evidence>
<keyword evidence="5 13" id="KW-0925">Oxylipin biosynthesis</keyword>
<keyword evidence="9 12" id="KW-0408">Iron</keyword>
<evidence type="ECO:0000256" key="11">
    <source>
        <dbReference type="ARBA" id="ARBA00023160"/>
    </source>
</evidence>
<reference evidence="16" key="1">
    <citation type="submission" date="2021-08" db="EMBL/GenBank/DDBJ databases">
        <title>WGS assembly of Ceratopteris richardii.</title>
        <authorList>
            <person name="Marchant D.B."/>
            <person name="Chen G."/>
            <person name="Jenkins J."/>
            <person name="Shu S."/>
            <person name="Leebens-Mack J."/>
            <person name="Grimwood J."/>
            <person name="Schmutz J."/>
            <person name="Soltis P."/>
            <person name="Soltis D."/>
            <person name="Chen Z.-H."/>
        </authorList>
    </citation>
    <scope>NUCLEOTIDE SEQUENCE</scope>
    <source>
        <strain evidence="16">Whitten #5841</strain>
        <tissue evidence="16">Leaf</tissue>
    </source>
</reference>
<keyword evidence="8 12" id="KW-0560">Oxidoreductase</keyword>
<evidence type="ECO:0000256" key="4">
    <source>
        <dbReference type="ARBA" id="ARBA00022723"/>
    </source>
</evidence>
<keyword evidence="11 13" id="KW-0275">Fatty acid biosynthesis</keyword>